<accession>A0ACA9RQN4</accession>
<keyword evidence="2" id="KW-1185">Reference proteome</keyword>
<protein>
    <submittedName>
        <fullName evidence="1">14709_t:CDS:1</fullName>
    </submittedName>
</protein>
<evidence type="ECO:0000313" key="1">
    <source>
        <dbReference type="EMBL" id="CAG8804085.1"/>
    </source>
</evidence>
<name>A0ACA9RQN4_9GLOM</name>
<feature type="non-terminal residue" evidence="1">
    <location>
        <position position="1"/>
    </location>
</feature>
<evidence type="ECO:0000313" key="2">
    <source>
        <dbReference type="Proteomes" id="UP000789920"/>
    </source>
</evidence>
<proteinExistence type="predicted"/>
<gene>
    <name evidence="1" type="ORF">RPERSI_LOCUS21652</name>
</gene>
<sequence length="229" mass="27057">VYADKLNLNDNKLVEKLLINPILFDVDKSNPRIKSEFDSSSLVNKSFFDYRNNYKPCIRDMNNQNRSSFSTNSQSSISIEVDSEDERILLNPEFQKEIENVQNKTECYRIENLNKQKHIPYKTNEEVSYIINEVNVSENMTAFIEKCKLAISELEENIFCNRIDNNQFSDKIEEIQTLVKEFNIMFYENWISELNKLELYSDIFDDMIETFKNLKGLQYDTGENEELGK</sequence>
<reference evidence="1" key="1">
    <citation type="submission" date="2021-06" db="EMBL/GenBank/DDBJ databases">
        <authorList>
            <person name="Kallberg Y."/>
            <person name="Tangrot J."/>
            <person name="Rosling A."/>
        </authorList>
    </citation>
    <scope>NUCLEOTIDE SEQUENCE</scope>
    <source>
        <strain evidence="1">MA461A</strain>
    </source>
</reference>
<dbReference type="Proteomes" id="UP000789920">
    <property type="component" value="Unassembled WGS sequence"/>
</dbReference>
<organism evidence="1 2">
    <name type="scientific">Racocetra persica</name>
    <dbReference type="NCBI Taxonomy" id="160502"/>
    <lineage>
        <taxon>Eukaryota</taxon>
        <taxon>Fungi</taxon>
        <taxon>Fungi incertae sedis</taxon>
        <taxon>Mucoromycota</taxon>
        <taxon>Glomeromycotina</taxon>
        <taxon>Glomeromycetes</taxon>
        <taxon>Diversisporales</taxon>
        <taxon>Gigasporaceae</taxon>
        <taxon>Racocetra</taxon>
    </lineage>
</organism>
<comment type="caution">
    <text evidence="1">The sequence shown here is derived from an EMBL/GenBank/DDBJ whole genome shotgun (WGS) entry which is preliminary data.</text>
</comment>
<dbReference type="EMBL" id="CAJVQC010063959">
    <property type="protein sequence ID" value="CAG8804085.1"/>
    <property type="molecule type" value="Genomic_DNA"/>
</dbReference>